<reference evidence="1 2" key="1">
    <citation type="journal article" date="2021" name="Sci. Rep.">
        <title>Chromosome anchoring in Senegalese sole (Solea senegalensis) reveals sex-associated markers and genome rearrangements in flatfish.</title>
        <authorList>
            <person name="Guerrero-Cozar I."/>
            <person name="Gomez-Garrido J."/>
            <person name="Berbel C."/>
            <person name="Martinez-Blanch J.F."/>
            <person name="Alioto T."/>
            <person name="Claros M.G."/>
            <person name="Gagnaire P.A."/>
            <person name="Manchado M."/>
        </authorList>
    </citation>
    <scope>NUCLEOTIDE SEQUENCE [LARGE SCALE GENOMIC DNA]</scope>
    <source>
        <strain evidence="1">Sse05_10M</strain>
    </source>
</reference>
<proteinExistence type="predicted"/>
<accession>A0AAV6RMR9</accession>
<name>A0AAV6RMR9_SOLSE</name>
<gene>
    <name evidence="1" type="ORF">JOB18_043299</name>
</gene>
<dbReference type="Proteomes" id="UP000693946">
    <property type="component" value="Linkage Group LG19"/>
</dbReference>
<evidence type="ECO:0000313" key="1">
    <source>
        <dbReference type="EMBL" id="KAG7505933.1"/>
    </source>
</evidence>
<protein>
    <submittedName>
        <fullName evidence="1">Uncharacterized protein</fullName>
    </submittedName>
</protein>
<keyword evidence="2" id="KW-1185">Reference proteome</keyword>
<dbReference type="EMBL" id="JAGKHQ010000011">
    <property type="protein sequence ID" value="KAG7505933.1"/>
    <property type="molecule type" value="Genomic_DNA"/>
</dbReference>
<comment type="caution">
    <text evidence="1">The sequence shown here is derived from an EMBL/GenBank/DDBJ whole genome shotgun (WGS) entry which is preliminary data.</text>
</comment>
<organism evidence="1 2">
    <name type="scientific">Solea senegalensis</name>
    <name type="common">Senegalese sole</name>
    <dbReference type="NCBI Taxonomy" id="28829"/>
    <lineage>
        <taxon>Eukaryota</taxon>
        <taxon>Metazoa</taxon>
        <taxon>Chordata</taxon>
        <taxon>Craniata</taxon>
        <taxon>Vertebrata</taxon>
        <taxon>Euteleostomi</taxon>
        <taxon>Actinopterygii</taxon>
        <taxon>Neopterygii</taxon>
        <taxon>Teleostei</taxon>
        <taxon>Neoteleostei</taxon>
        <taxon>Acanthomorphata</taxon>
        <taxon>Carangaria</taxon>
        <taxon>Pleuronectiformes</taxon>
        <taxon>Pleuronectoidei</taxon>
        <taxon>Soleidae</taxon>
        <taxon>Solea</taxon>
    </lineage>
</organism>
<evidence type="ECO:0000313" key="2">
    <source>
        <dbReference type="Proteomes" id="UP000693946"/>
    </source>
</evidence>
<sequence>MGSGEPVCQLLRPAVDRSTVKLEVNHNNMHQQQKIGQLDKNNWFKEKLFHDGQSGWL</sequence>
<dbReference type="AlphaFoldDB" id="A0AAV6RMR9"/>